<accession>L2FAI6</accession>
<sequence>MKNKLLFVLYTLVVFGFGGLLTFMVMTKVHMQALETLHQKPQHQTSQTDQSVTRSVTSSATDVAVNDVLAKPKAIEQVIANQKQNKTNFFTHDFNEQAAKAVLNSISDRQLNHYVERFMSASDAVLIGDKRQFANRAIEELYKQNDNQPLTGQILLAPTSDFPDASMNTHTIQKRQKLYAHLNTFGKIPLGANVFIKWTNRTTGEVLLFEKKPISEHATTNWVSYQPYDTWQTGTYDVRFYQFTSRLEPVAQFSYEIYQVSE</sequence>
<dbReference type="Proteomes" id="UP000023795">
    <property type="component" value="Unassembled WGS sequence"/>
</dbReference>
<dbReference type="OrthoDB" id="6694113at2"/>
<dbReference type="eggNOG" id="ENOG5033X1T">
    <property type="taxonomic scope" value="Bacteria"/>
</dbReference>
<organism evidence="1 2">
    <name type="scientific">Moraxella macacae 0408225</name>
    <dbReference type="NCBI Taxonomy" id="1230338"/>
    <lineage>
        <taxon>Bacteria</taxon>
        <taxon>Pseudomonadati</taxon>
        <taxon>Pseudomonadota</taxon>
        <taxon>Gammaproteobacteria</taxon>
        <taxon>Moraxellales</taxon>
        <taxon>Moraxellaceae</taxon>
        <taxon>Moraxella</taxon>
    </lineage>
</organism>
<dbReference type="STRING" id="1230338.MOMA_05220"/>
<dbReference type="EMBL" id="ANIN01000001">
    <property type="protein sequence ID" value="ELA09776.1"/>
    <property type="molecule type" value="Genomic_DNA"/>
</dbReference>
<dbReference type="PATRIC" id="fig|1230338.3.peg.1136"/>
<evidence type="ECO:0000313" key="2">
    <source>
        <dbReference type="Proteomes" id="UP000023795"/>
    </source>
</evidence>
<dbReference type="AlphaFoldDB" id="L2FAI6"/>
<keyword evidence="2" id="KW-1185">Reference proteome</keyword>
<reference evidence="1 2" key="1">
    <citation type="journal article" date="2013" name="Genome Announc.">
        <title>Genome Sequence of Moraxella macacae 0408225, a Novel Bacterial Species Isolated from a Cynomolgus Macaque with Epistaxis.</title>
        <authorList>
            <person name="Ladner J.T."/>
            <person name="Whitehouse C.A."/>
            <person name="Koroleva G.I."/>
            <person name="Palacios G.F."/>
        </authorList>
    </citation>
    <scope>NUCLEOTIDE SEQUENCE [LARGE SCALE GENOMIC DNA]</scope>
    <source>
        <strain evidence="1 2">0408225</strain>
    </source>
</reference>
<name>L2FAI6_9GAMM</name>
<protein>
    <submittedName>
        <fullName evidence="1">Uncharacterized protein</fullName>
    </submittedName>
</protein>
<proteinExistence type="predicted"/>
<gene>
    <name evidence="1" type="ORF">MOMA_05220</name>
</gene>
<dbReference type="RefSeq" id="WP_009767594.1">
    <property type="nucleotide sequence ID" value="NZ_ANIN01000001.1"/>
</dbReference>
<comment type="caution">
    <text evidence="1">The sequence shown here is derived from an EMBL/GenBank/DDBJ whole genome shotgun (WGS) entry which is preliminary data.</text>
</comment>
<evidence type="ECO:0000313" key="1">
    <source>
        <dbReference type="EMBL" id="ELA09776.1"/>
    </source>
</evidence>